<protein>
    <recommendedName>
        <fullName evidence="9">Cytochrome P450</fullName>
    </recommendedName>
</protein>
<reference evidence="7" key="1">
    <citation type="submission" date="2020-12" db="EMBL/GenBank/DDBJ databases">
        <title>WGS assembly of Carya illinoinensis cv. Pawnee.</title>
        <authorList>
            <person name="Platts A."/>
            <person name="Shu S."/>
            <person name="Wright S."/>
            <person name="Barry K."/>
            <person name="Edger P."/>
            <person name="Pires J.C."/>
            <person name="Schmutz J."/>
        </authorList>
    </citation>
    <scope>NUCLEOTIDE SEQUENCE</scope>
    <source>
        <tissue evidence="7">Leaf</tissue>
    </source>
</reference>
<dbReference type="PANTHER" id="PTHR47955">
    <property type="entry name" value="CYTOCHROME P450 FAMILY 71 PROTEIN"/>
    <property type="match status" value="1"/>
</dbReference>
<dbReference type="GO" id="GO:0004497">
    <property type="term" value="F:monooxygenase activity"/>
    <property type="evidence" value="ECO:0007669"/>
    <property type="project" value="InterPro"/>
</dbReference>
<evidence type="ECO:0000256" key="6">
    <source>
        <dbReference type="SAM" id="Phobius"/>
    </source>
</evidence>
<keyword evidence="2" id="KW-0349">Heme</keyword>
<keyword evidence="3" id="KW-0479">Metal-binding</keyword>
<keyword evidence="5" id="KW-0408">Iron</keyword>
<keyword evidence="6" id="KW-0812">Transmembrane</keyword>
<dbReference type="InterPro" id="IPR001128">
    <property type="entry name" value="Cyt_P450"/>
</dbReference>
<dbReference type="GO" id="GO:0016705">
    <property type="term" value="F:oxidoreductase activity, acting on paired donors, with incorporation or reduction of molecular oxygen"/>
    <property type="evidence" value="ECO:0007669"/>
    <property type="project" value="InterPro"/>
</dbReference>
<gene>
    <name evidence="7" type="ORF">CIPAW_13G023900</name>
</gene>
<evidence type="ECO:0000313" key="8">
    <source>
        <dbReference type="Proteomes" id="UP000811609"/>
    </source>
</evidence>
<dbReference type="AlphaFoldDB" id="A0A8T1NFB5"/>
<evidence type="ECO:0008006" key="9">
    <source>
        <dbReference type="Google" id="ProtNLM"/>
    </source>
</evidence>
<evidence type="ECO:0000256" key="4">
    <source>
        <dbReference type="ARBA" id="ARBA00023002"/>
    </source>
</evidence>
<dbReference type="PANTHER" id="PTHR47955:SF8">
    <property type="entry name" value="CYTOCHROME P450 71D11-LIKE"/>
    <property type="match status" value="1"/>
</dbReference>
<evidence type="ECO:0000256" key="5">
    <source>
        <dbReference type="ARBA" id="ARBA00023004"/>
    </source>
</evidence>
<evidence type="ECO:0000313" key="7">
    <source>
        <dbReference type="EMBL" id="KAG6630516.1"/>
    </source>
</evidence>
<keyword evidence="6" id="KW-1133">Transmembrane helix</keyword>
<comment type="caution">
    <text evidence="7">The sequence shown here is derived from an EMBL/GenBank/DDBJ whole genome shotgun (WGS) entry which is preliminary data.</text>
</comment>
<keyword evidence="8" id="KW-1185">Reference proteome</keyword>
<evidence type="ECO:0000256" key="3">
    <source>
        <dbReference type="ARBA" id="ARBA00022723"/>
    </source>
</evidence>
<evidence type="ECO:0000256" key="1">
    <source>
        <dbReference type="ARBA" id="ARBA00010617"/>
    </source>
</evidence>
<dbReference type="EMBL" id="CM031821">
    <property type="protein sequence ID" value="KAG6630516.1"/>
    <property type="molecule type" value="Genomic_DNA"/>
</dbReference>
<dbReference type="Pfam" id="PF00067">
    <property type="entry name" value="p450"/>
    <property type="match status" value="1"/>
</dbReference>
<dbReference type="GO" id="GO:0005506">
    <property type="term" value="F:iron ion binding"/>
    <property type="evidence" value="ECO:0007669"/>
    <property type="project" value="InterPro"/>
</dbReference>
<proteinExistence type="inferred from homology"/>
<organism evidence="7 8">
    <name type="scientific">Carya illinoinensis</name>
    <name type="common">Pecan</name>
    <dbReference type="NCBI Taxonomy" id="32201"/>
    <lineage>
        <taxon>Eukaryota</taxon>
        <taxon>Viridiplantae</taxon>
        <taxon>Streptophyta</taxon>
        <taxon>Embryophyta</taxon>
        <taxon>Tracheophyta</taxon>
        <taxon>Spermatophyta</taxon>
        <taxon>Magnoliopsida</taxon>
        <taxon>eudicotyledons</taxon>
        <taxon>Gunneridae</taxon>
        <taxon>Pentapetalae</taxon>
        <taxon>rosids</taxon>
        <taxon>fabids</taxon>
        <taxon>Fagales</taxon>
        <taxon>Juglandaceae</taxon>
        <taxon>Carya</taxon>
    </lineage>
</organism>
<sequence>MLQAPSSLPTFTWLLICLFILVLYWKGSKAKGRNHKLPPGSWKLPILGNLHQLAFAKIPHRSLKELADKYGPILQLQLGEVLAIIITSPDLAEDVLKTHDPALG</sequence>
<accession>A0A8T1NFB5</accession>
<dbReference type="Proteomes" id="UP000811609">
    <property type="component" value="Chromosome 13"/>
</dbReference>
<evidence type="ECO:0000256" key="2">
    <source>
        <dbReference type="ARBA" id="ARBA00022617"/>
    </source>
</evidence>
<feature type="transmembrane region" description="Helical" evidence="6">
    <location>
        <begin position="6"/>
        <end position="25"/>
    </location>
</feature>
<keyword evidence="4" id="KW-0560">Oxidoreductase</keyword>
<name>A0A8T1NFB5_CARIL</name>
<dbReference type="GO" id="GO:0020037">
    <property type="term" value="F:heme binding"/>
    <property type="evidence" value="ECO:0007669"/>
    <property type="project" value="InterPro"/>
</dbReference>
<keyword evidence="6" id="KW-0472">Membrane</keyword>
<comment type="similarity">
    <text evidence="1">Belongs to the cytochrome P450 family.</text>
</comment>